<feature type="transmembrane region" description="Helical" evidence="2">
    <location>
        <begin position="259"/>
        <end position="282"/>
    </location>
</feature>
<dbReference type="EMBL" id="LMVM01000012">
    <property type="protein sequence ID" value="PAV04730.1"/>
    <property type="molecule type" value="Genomic_DNA"/>
</dbReference>
<protein>
    <recommendedName>
        <fullName evidence="5">Cadherin domain-containing protein</fullName>
    </recommendedName>
</protein>
<dbReference type="Gene3D" id="2.60.40.2810">
    <property type="match status" value="1"/>
</dbReference>
<accession>A0A2A2H615</accession>
<evidence type="ECO:0000256" key="2">
    <source>
        <dbReference type="SAM" id="Phobius"/>
    </source>
</evidence>
<dbReference type="OrthoDB" id="11838at2157"/>
<dbReference type="AlphaFoldDB" id="A0A2A2H615"/>
<organism evidence="3 4">
    <name type="scientific">Methanobacterium bryantii</name>
    <dbReference type="NCBI Taxonomy" id="2161"/>
    <lineage>
        <taxon>Archaea</taxon>
        <taxon>Methanobacteriati</taxon>
        <taxon>Methanobacteriota</taxon>
        <taxon>Methanomada group</taxon>
        <taxon>Methanobacteria</taxon>
        <taxon>Methanobacteriales</taxon>
        <taxon>Methanobacteriaceae</taxon>
        <taxon>Methanobacterium</taxon>
    </lineage>
</organism>
<dbReference type="RefSeq" id="WP_069582027.1">
    <property type="nucleotide sequence ID" value="NZ_LMVM01000012.1"/>
</dbReference>
<evidence type="ECO:0000256" key="1">
    <source>
        <dbReference type="SAM" id="Coils"/>
    </source>
</evidence>
<sequence>MLKNVFIFVILFLVISIVPVSAAKIGGVVNNGNNVDETLSTMDCNANEINEYVDKMMNNIANISDSINYIKGNWWKFWKLKELSSHISIINSESKQLKTNAKNIESKAQIIKENSEKLDQQVQYNNSLKDAESIAKQLGDHFKIFFNISKTSPSELESGDIVQLKTEKGYYRYLIFDKIDKENEFALFNGSNGKIDQIPVEQLPSLVTLKITPNYPGFNGSQAVTQIYSIQKENIDQKLDAAKKTANTANRLMIAGESLGGIAALLGIIDIVLWSLVFLTLIYNAVPAVTIVIVVIVLTIAITAILVAYHILNKYAEEMKSSAEADLADLNSFHNSEINHVPVAGNSTVNTESGREVQGVFNATDVDGDNLTSSIVFKPGNGSVNISTNGSFSYTSNKDFFGNDTFSYRVKDSKGNYSNVGWVTVVVKENGTLNITAQNLTVETVKNMPVTVNINCTNVSAGYKVFIVDKPLNGNVTVLNPGNMTFPWVQYVPFKDFVGNNTFSYQLSFNGRTSNIAWINVIVKDNIVNPLSNYNL</sequence>
<keyword evidence="1" id="KW-0175">Coiled coil</keyword>
<evidence type="ECO:0008006" key="5">
    <source>
        <dbReference type="Google" id="ProtNLM"/>
    </source>
</evidence>
<evidence type="ECO:0000313" key="4">
    <source>
        <dbReference type="Proteomes" id="UP000217784"/>
    </source>
</evidence>
<keyword evidence="2" id="KW-0472">Membrane</keyword>
<proteinExistence type="predicted"/>
<keyword evidence="4" id="KW-1185">Reference proteome</keyword>
<reference evidence="3 4" key="1">
    <citation type="journal article" date="2017" name="BMC Genomics">
        <title>Genomic analysis of methanogenic archaea reveals a shift towards energy conservation.</title>
        <authorList>
            <person name="Gilmore S.P."/>
            <person name="Henske J.K."/>
            <person name="Sexton J.A."/>
            <person name="Solomon K.V."/>
            <person name="Seppala S."/>
            <person name="Yoo J.I."/>
            <person name="Huyett L.M."/>
            <person name="Pressman A."/>
            <person name="Cogan J.Z."/>
            <person name="Kivenson V."/>
            <person name="Peng X."/>
            <person name="Tan Y."/>
            <person name="Valentine D.L."/>
            <person name="O'Malley M.A."/>
        </authorList>
    </citation>
    <scope>NUCLEOTIDE SEQUENCE [LARGE SCALE GENOMIC DNA]</scope>
    <source>
        <strain evidence="3 4">M.o.H.</strain>
    </source>
</reference>
<dbReference type="Gene3D" id="1.10.287.950">
    <property type="entry name" value="Methyl-accepting chemotaxis protein"/>
    <property type="match status" value="1"/>
</dbReference>
<keyword evidence="2" id="KW-1133">Transmembrane helix</keyword>
<name>A0A2A2H615_METBR</name>
<dbReference type="Proteomes" id="UP000217784">
    <property type="component" value="Unassembled WGS sequence"/>
</dbReference>
<keyword evidence="2" id="KW-0812">Transmembrane</keyword>
<dbReference type="Pfam" id="PF17963">
    <property type="entry name" value="Big_9"/>
    <property type="match status" value="1"/>
</dbReference>
<gene>
    <name evidence="3" type="ORF">ASJ80_10465</name>
</gene>
<evidence type="ECO:0000313" key="3">
    <source>
        <dbReference type="EMBL" id="PAV04730.1"/>
    </source>
</evidence>
<comment type="caution">
    <text evidence="3">The sequence shown here is derived from an EMBL/GenBank/DDBJ whole genome shotgun (WGS) entry which is preliminary data.</text>
</comment>
<feature type="coiled-coil region" evidence="1">
    <location>
        <begin position="94"/>
        <end position="121"/>
    </location>
</feature>
<feature type="transmembrane region" description="Helical" evidence="2">
    <location>
        <begin position="289"/>
        <end position="312"/>
    </location>
</feature>